<feature type="signal peptide" evidence="1">
    <location>
        <begin position="1"/>
        <end position="26"/>
    </location>
</feature>
<evidence type="ECO:0000256" key="1">
    <source>
        <dbReference type="SAM" id="SignalP"/>
    </source>
</evidence>
<feature type="chain" id="PRO_5027003349" evidence="1">
    <location>
        <begin position="27"/>
        <end position="318"/>
    </location>
</feature>
<organism evidence="2">
    <name type="scientific">uncultured Solirubrobacteraceae bacterium</name>
    <dbReference type="NCBI Taxonomy" id="1162706"/>
    <lineage>
        <taxon>Bacteria</taxon>
        <taxon>Bacillati</taxon>
        <taxon>Actinomycetota</taxon>
        <taxon>Thermoleophilia</taxon>
        <taxon>Solirubrobacterales</taxon>
        <taxon>Solirubrobacteraceae</taxon>
        <taxon>environmental samples</taxon>
    </lineage>
</organism>
<evidence type="ECO:0000313" key="2">
    <source>
        <dbReference type="EMBL" id="CAA9502520.1"/>
    </source>
</evidence>
<gene>
    <name evidence="2" type="ORF">AVDCRST_MAG85-1851</name>
</gene>
<reference evidence="2" key="1">
    <citation type="submission" date="2020-02" db="EMBL/GenBank/DDBJ databases">
        <authorList>
            <person name="Meier V. D."/>
        </authorList>
    </citation>
    <scope>NUCLEOTIDE SEQUENCE</scope>
    <source>
        <strain evidence="2">AVDCRST_MAG85</strain>
    </source>
</reference>
<accession>A0A6J4SL64</accession>
<keyword evidence="1" id="KW-0732">Signal</keyword>
<protein>
    <submittedName>
        <fullName evidence="2">Uncharacterized protein</fullName>
    </submittedName>
</protein>
<proteinExistence type="predicted"/>
<dbReference type="AlphaFoldDB" id="A0A6J4SL64"/>
<name>A0A6J4SL64_9ACTN</name>
<dbReference type="EMBL" id="CADCVT010000202">
    <property type="protein sequence ID" value="CAA9502520.1"/>
    <property type="molecule type" value="Genomic_DNA"/>
</dbReference>
<sequence>MLRARRLACVAASAASALTAAPPAAALPASGSRATVDVELTTTHPGTATGLRYRSTIRPAADGQPPALRRLVVGLPAGARVDTGVPGRCTASDQELRMRGDGICPPDSLVGTGSAEIAVVGLGRQRFVVRAFNDDGQQNQTVKQGEMVSAVVRGVFTDEGLDARIPTCITGGQPPEGCPFDQARLVQSELVVPPLVVAGRSYFTTPETCPPSRRWRSSIVMTYADGVTERLVTEQPCSPKPAEARDCRSRRRVAFGALARAGLRSITVSVDGRRRRLDPRRPVLDLQGLPRGRYPARIVATTKRGRRLEFTRHYRTCG</sequence>